<name>D1ARZ9_SEBTE</name>
<evidence type="ECO:0000313" key="1">
    <source>
        <dbReference type="EMBL" id="ACZ10986.1"/>
    </source>
</evidence>
<organism evidence="1 2">
    <name type="scientific">Sebaldella termitidis (strain ATCC 33386 / NCTC 11300)</name>
    <dbReference type="NCBI Taxonomy" id="526218"/>
    <lineage>
        <taxon>Bacteria</taxon>
        <taxon>Fusobacteriati</taxon>
        <taxon>Fusobacteriota</taxon>
        <taxon>Fusobacteriia</taxon>
        <taxon>Fusobacteriales</taxon>
        <taxon>Leptotrichiaceae</taxon>
        <taxon>Sebaldella</taxon>
    </lineage>
</organism>
<evidence type="ECO:0000313" key="2">
    <source>
        <dbReference type="Proteomes" id="UP000000845"/>
    </source>
</evidence>
<reference evidence="1 2" key="1">
    <citation type="journal article" date="2010" name="Stand. Genomic Sci.">
        <title>Complete genome sequence of Sebaldella termitidis type strain (NCTC 11300).</title>
        <authorList>
            <person name="Harmon-Smith M."/>
            <person name="Celia L."/>
            <person name="Chertkov O."/>
            <person name="Lapidus A."/>
            <person name="Copeland A."/>
            <person name="Glavina Del Rio T."/>
            <person name="Nolan M."/>
            <person name="Lucas S."/>
            <person name="Tice H."/>
            <person name="Cheng J.F."/>
            <person name="Han C."/>
            <person name="Detter J.C."/>
            <person name="Bruce D."/>
            <person name="Goodwin L."/>
            <person name="Pitluck S."/>
            <person name="Pati A."/>
            <person name="Liolios K."/>
            <person name="Ivanova N."/>
            <person name="Mavromatis K."/>
            <person name="Mikhailova N."/>
            <person name="Chen A."/>
            <person name="Palaniappan K."/>
            <person name="Land M."/>
            <person name="Hauser L."/>
            <person name="Chang Y.J."/>
            <person name="Jeffries C.D."/>
            <person name="Brettin T."/>
            <person name="Goker M."/>
            <person name="Beck B."/>
            <person name="Bristow J."/>
            <person name="Eisen J.A."/>
            <person name="Markowitz V."/>
            <person name="Hugenholtz P."/>
            <person name="Kyrpides N.C."/>
            <person name="Klenk H.P."/>
            <person name="Chen F."/>
        </authorList>
    </citation>
    <scope>NUCLEOTIDE SEQUENCE [LARGE SCALE GENOMIC DNA]</scope>
    <source>
        <strain evidence="2">ATCC 33386 / NCTC 11300</strain>
        <plasmid evidence="2">Plasmid pSTERM01</plasmid>
    </source>
</reference>
<dbReference type="AlphaFoldDB" id="D1ARZ9"/>
<geneLocation type="plasmid" evidence="1 2">
    <name>pSTERM01</name>
</geneLocation>
<dbReference type="KEGG" id="str:Sterm_4154"/>
<dbReference type="RefSeq" id="WP_012863561.1">
    <property type="nucleotide sequence ID" value="NC_013518.1"/>
</dbReference>
<keyword evidence="2" id="KW-1185">Reference proteome</keyword>
<dbReference type="HOGENOM" id="CLU_2345051_0_0_0"/>
<gene>
    <name evidence="1" type="ORF">Sterm_4154</name>
</gene>
<protein>
    <submittedName>
        <fullName evidence="1">Uncharacterized protein</fullName>
    </submittedName>
</protein>
<sequence>MNILVLFDPLKEDFRIDWRLKGDSYTCYKELTGTCSLFLNSPIDNLDLNSTVRGSFGYYKGIDKNIQELGITKFSKVYFIIEPILGFYNRMFYITLE</sequence>
<dbReference type="Proteomes" id="UP000000845">
    <property type="component" value="Plasmid pSTERM01"/>
</dbReference>
<keyword evidence="1" id="KW-0614">Plasmid</keyword>
<dbReference type="EMBL" id="CP001740">
    <property type="protein sequence ID" value="ACZ10986.1"/>
    <property type="molecule type" value="Genomic_DNA"/>
</dbReference>
<proteinExistence type="predicted"/>
<accession>D1ARZ9</accession>